<protein>
    <submittedName>
        <fullName evidence="1">Uncharacterized protein</fullName>
    </submittedName>
</protein>
<evidence type="ECO:0000313" key="2">
    <source>
        <dbReference type="Proteomes" id="UP000014975"/>
    </source>
</evidence>
<evidence type="ECO:0000313" key="1">
    <source>
        <dbReference type="EMBL" id="EPR35698.1"/>
    </source>
</evidence>
<gene>
    <name evidence="1" type="ORF">dsat_2039</name>
</gene>
<dbReference type="AlphaFoldDB" id="S7UTP3"/>
<accession>S7UTP3</accession>
<organism evidence="1 2">
    <name type="scientific">Alkalidesulfovibrio alkalitolerans DSM 16529</name>
    <dbReference type="NCBI Taxonomy" id="1121439"/>
    <lineage>
        <taxon>Bacteria</taxon>
        <taxon>Pseudomonadati</taxon>
        <taxon>Thermodesulfobacteriota</taxon>
        <taxon>Desulfovibrionia</taxon>
        <taxon>Desulfovibrionales</taxon>
        <taxon>Desulfovibrionaceae</taxon>
        <taxon>Alkalidesulfovibrio</taxon>
    </lineage>
</organism>
<comment type="caution">
    <text evidence="1">The sequence shown here is derived from an EMBL/GenBank/DDBJ whole genome shotgun (WGS) entry which is preliminary data.</text>
</comment>
<dbReference type="RefSeq" id="WP_020885925.1">
    <property type="nucleotide sequence ID" value="NZ_ATHI01000003.1"/>
</dbReference>
<proteinExistence type="predicted"/>
<reference evidence="1 2" key="1">
    <citation type="journal article" date="2013" name="Genome Announc.">
        <title>Draft genome sequences for three mercury-methylating, sulfate-reducing bacteria.</title>
        <authorList>
            <person name="Brown S.D."/>
            <person name="Hurt R.A.Jr."/>
            <person name="Gilmour C.C."/>
            <person name="Elias D.A."/>
        </authorList>
    </citation>
    <scope>NUCLEOTIDE SEQUENCE [LARGE SCALE GENOMIC DNA]</scope>
    <source>
        <strain evidence="1 2">DSM 16529</strain>
    </source>
</reference>
<dbReference type="OrthoDB" id="5465201at2"/>
<dbReference type="eggNOG" id="ENOG50317XY">
    <property type="taxonomic scope" value="Bacteria"/>
</dbReference>
<dbReference type="PATRIC" id="fig|1121439.3.peg.424"/>
<sequence>MEQEMYEEDLIELIENVLMPLEKYFATFMDIGVDDQEPRRVFVDDIGKAGLALTNHAQDEIRSALELLYQKVGRVRVRRAGYGNRMGIRPRKIMDVDLVSGGAQEGWAKH</sequence>
<name>S7UTP3_9BACT</name>
<dbReference type="EMBL" id="ATHI01000003">
    <property type="protein sequence ID" value="EPR35698.1"/>
    <property type="molecule type" value="Genomic_DNA"/>
</dbReference>
<keyword evidence="2" id="KW-1185">Reference proteome</keyword>
<dbReference type="Proteomes" id="UP000014975">
    <property type="component" value="Unassembled WGS sequence"/>
</dbReference>